<dbReference type="Gene3D" id="1.10.10.10">
    <property type="entry name" value="Winged helix-like DNA-binding domain superfamily/Winged helix DNA-binding domain"/>
    <property type="match status" value="1"/>
</dbReference>
<comment type="caution">
    <text evidence="5">The sequence shown here is derived from an EMBL/GenBank/DDBJ whole genome shotgun (WGS) entry which is preliminary data.</text>
</comment>
<dbReference type="EMBL" id="JAAXOP010000005">
    <property type="protein sequence ID" value="NKY50679.1"/>
    <property type="molecule type" value="Genomic_DNA"/>
</dbReference>
<evidence type="ECO:0000256" key="3">
    <source>
        <dbReference type="ARBA" id="ARBA00023163"/>
    </source>
</evidence>
<gene>
    <name evidence="5" type="ORF">HGA08_10695</name>
</gene>
<keyword evidence="3" id="KW-0804">Transcription</keyword>
<organism evidence="5 6">
    <name type="scientific">Nocardia vermiculata</name>
    <dbReference type="NCBI Taxonomy" id="257274"/>
    <lineage>
        <taxon>Bacteria</taxon>
        <taxon>Bacillati</taxon>
        <taxon>Actinomycetota</taxon>
        <taxon>Actinomycetes</taxon>
        <taxon>Mycobacteriales</taxon>
        <taxon>Nocardiaceae</taxon>
        <taxon>Nocardia</taxon>
    </lineage>
</organism>
<evidence type="ECO:0000313" key="6">
    <source>
        <dbReference type="Proteomes" id="UP000565711"/>
    </source>
</evidence>
<dbReference type="GO" id="GO:0003700">
    <property type="term" value="F:DNA-binding transcription factor activity"/>
    <property type="evidence" value="ECO:0007669"/>
    <property type="project" value="InterPro"/>
</dbReference>
<proteinExistence type="predicted"/>
<dbReference type="Proteomes" id="UP000565711">
    <property type="component" value="Unassembled WGS sequence"/>
</dbReference>
<dbReference type="GO" id="GO:0003677">
    <property type="term" value="F:DNA binding"/>
    <property type="evidence" value="ECO:0007669"/>
    <property type="project" value="UniProtKB-KW"/>
</dbReference>
<evidence type="ECO:0000256" key="1">
    <source>
        <dbReference type="ARBA" id="ARBA00023015"/>
    </source>
</evidence>
<evidence type="ECO:0000259" key="4">
    <source>
        <dbReference type="PROSITE" id="PS50995"/>
    </source>
</evidence>
<dbReference type="InterPro" id="IPR052526">
    <property type="entry name" value="HTH-type_Bedaq_tolerance"/>
</dbReference>
<dbReference type="PROSITE" id="PS50995">
    <property type="entry name" value="HTH_MARR_2"/>
    <property type="match status" value="1"/>
</dbReference>
<keyword evidence="2" id="KW-0238">DNA-binding</keyword>
<keyword evidence="6" id="KW-1185">Reference proteome</keyword>
<name>A0A846Y247_9NOCA</name>
<protein>
    <submittedName>
        <fullName evidence="5">MarR family transcriptional regulator</fullName>
    </submittedName>
</protein>
<dbReference type="AlphaFoldDB" id="A0A846Y247"/>
<dbReference type="SMART" id="SM00347">
    <property type="entry name" value="HTH_MARR"/>
    <property type="match status" value="1"/>
</dbReference>
<dbReference type="Pfam" id="PF01047">
    <property type="entry name" value="MarR"/>
    <property type="match status" value="1"/>
</dbReference>
<dbReference type="RefSeq" id="WP_067877559.1">
    <property type="nucleotide sequence ID" value="NZ_JAAXOP010000005.1"/>
</dbReference>
<reference evidence="5 6" key="1">
    <citation type="submission" date="2020-04" db="EMBL/GenBank/DDBJ databases">
        <title>MicrobeNet Type strains.</title>
        <authorList>
            <person name="Nicholson A.C."/>
        </authorList>
    </citation>
    <scope>NUCLEOTIDE SEQUENCE [LARGE SCALE GENOMIC DNA]</scope>
    <source>
        <strain evidence="5 6">JCM 12354</strain>
    </source>
</reference>
<dbReference type="InterPro" id="IPR023187">
    <property type="entry name" value="Tscrpt_reg_MarR-type_CS"/>
</dbReference>
<keyword evidence="1" id="KW-0805">Transcription regulation</keyword>
<dbReference type="SUPFAM" id="SSF46785">
    <property type="entry name" value="Winged helix' DNA-binding domain"/>
    <property type="match status" value="1"/>
</dbReference>
<dbReference type="PANTHER" id="PTHR39515">
    <property type="entry name" value="CONSERVED PROTEIN"/>
    <property type="match status" value="1"/>
</dbReference>
<evidence type="ECO:0000256" key="2">
    <source>
        <dbReference type="ARBA" id="ARBA00023125"/>
    </source>
</evidence>
<accession>A0A846Y247</accession>
<sequence>MTQQERTRSTEELAEAADLYFALGRITRLLRRSGDLGSLSPGSAAALGTLVRSGPMRLGDLAAAEHVTAPTMSRIVAGLERYGYLGRTADPADGRAQLLTATDEAKSLVNGLTSARIQRFADALDDIDAEQRHTMQEALAILIGRLDD</sequence>
<dbReference type="PROSITE" id="PS01117">
    <property type="entry name" value="HTH_MARR_1"/>
    <property type="match status" value="1"/>
</dbReference>
<dbReference type="InterPro" id="IPR000835">
    <property type="entry name" value="HTH_MarR-typ"/>
</dbReference>
<feature type="domain" description="HTH marR-type" evidence="4">
    <location>
        <begin position="16"/>
        <end position="148"/>
    </location>
</feature>
<dbReference type="InterPro" id="IPR036390">
    <property type="entry name" value="WH_DNA-bd_sf"/>
</dbReference>
<dbReference type="InterPro" id="IPR036388">
    <property type="entry name" value="WH-like_DNA-bd_sf"/>
</dbReference>
<dbReference type="PANTHER" id="PTHR39515:SF2">
    <property type="entry name" value="HTH-TYPE TRANSCRIPTIONAL REGULATOR RV0880"/>
    <property type="match status" value="1"/>
</dbReference>
<evidence type="ECO:0000313" key="5">
    <source>
        <dbReference type="EMBL" id="NKY50679.1"/>
    </source>
</evidence>